<feature type="region of interest" description="Disordered" evidence="2">
    <location>
        <begin position="302"/>
        <end position="377"/>
    </location>
</feature>
<feature type="region of interest" description="Disordered" evidence="2">
    <location>
        <begin position="468"/>
        <end position="505"/>
    </location>
</feature>
<evidence type="ECO:0000256" key="2">
    <source>
        <dbReference type="SAM" id="MobiDB-lite"/>
    </source>
</evidence>
<keyword evidence="6" id="KW-1185">Reference proteome</keyword>
<dbReference type="Proteomes" id="UP000323886">
    <property type="component" value="Unassembled WGS sequence"/>
</dbReference>
<name>A0A5M6I2H4_9HYPH</name>
<feature type="compositionally biased region" description="Low complexity" evidence="2">
    <location>
        <begin position="101"/>
        <end position="110"/>
    </location>
</feature>
<feature type="domain" description="LysM" evidence="4">
    <location>
        <begin position="174"/>
        <end position="218"/>
    </location>
</feature>
<dbReference type="InterPro" id="IPR018392">
    <property type="entry name" value="LysM"/>
</dbReference>
<dbReference type="EMBL" id="VWPL01000009">
    <property type="protein sequence ID" value="KAA5602087.1"/>
    <property type="molecule type" value="Genomic_DNA"/>
</dbReference>
<feature type="region of interest" description="Disordered" evidence="2">
    <location>
        <begin position="38"/>
        <end position="80"/>
    </location>
</feature>
<dbReference type="Pfam" id="PF01551">
    <property type="entry name" value="Peptidase_M23"/>
    <property type="match status" value="1"/>
</dbReference>
<evidence type="ECO:0000256" key="1">
    <source>
        <dbReference type="ARBA" id="ARBA00038420"/>
    </source>
</evidence>
<dbReference type="InterPro" id="IPR011055">
    <property type="entry name" value="Dup_hybrid_motif"/>
</dbReference>
<comment type="similarity">
    <text evidence="1">Belongs to the E.coli NlpD/Haemophilus LppB family.</text>
</comment>
<dbReference type="SMART" id="SM00257">
    <property type="entry name" value="LysM"/>
    <property type="match status" value="2"/>
</dbReference>
<dbReference type="PROSITE" id="PS51782">
    <property type="entry name" value="LYSM"/>
    <property type="match status" value="2"/>
</dbReference>
<protein>
    <submittedName>
        <fullName evidence="5">LysM peptidoglycan-binding domain-containing M23 family metallopeptidase</fullName>
    </submittedName>
</protein>
<proteinExistence type="inferred from homology"/>
<feature type="compositionally biased region" description="Low complexity" evidence="2">
    <location>
        <begin position="302"/>
        <end position="325"/>
    </location>
</feature>
<dbReference type="Gene3D" id="2.70.70.10">
    <property type="entry name" value="Glucose Permease (Domain IIA)"/>
    <property type="match status" value="1"/>
</dbReference>
<feature type="signal peptide" evidence="3">
    <location>
        <begin position="1"/>
        <end position="19"/>
    </location>
</feature>
<accession>A0A5M6I2H4</accession>
<reference evidence="5 6" key="1">
    <citation type="submission" date="2019-09" db="EMBL/GenBank/DDBJ databases">
        <title>Draft Whole-Genome sequence of Blastochloris sulfoviridis DSM 729.</title>
        <authorList>
            <person name="Meyer T.E."/>
            <person name="Kyndt J.A."/>
        </authorList>
    </citation>
    <scope>NUCLEOTIDE SEQUENCE [LARGE SCALE GENOMIC DNA]</scope>
    <source>
        <strain evidence="5 6">DSM 729</strain>
    </source>
</reference>
<dbReference type="OrthoDB" id="9795421at2"/>
<feature type="compositionally biased region" description="Low complexity" evidence="2">
    <location>
        <begin position="50"/>
        <end position="67"/>
    </location>
</feature>
<evidence type="ECO:0000313" key="5">
    <source>
        <dbReference type="EMBL" id="KAA5602087.1"/>
    </source>
</evidence>
<gene>
    <name evidence="5" type="ORF">F1193_06880</name>
</gene>
<dbReference type="SUPFAM" id="SSF51261">
    <property type="entry name" value="Duplicated hybrid motif"/>
    <property type="match status" value="1"/>
</dbReference>
<organism evidence="5 6">
    <name type="scientific">Blastochloris sulfoviridis</name>
    <dbReference type="NCBI Taxonomy" id="50712"/>
    <lineage>
        <taxon>Bacteria</taxon>
        <taxon>Pseudomonadati</taxon>
        <taxon>Pseudomonadota</taxon>
        <taxon>Alphaproteobacteria</taxon>
        <taxon>Hyphomicrobiales</taxon>
        <taxon>Blastochloridaceae</taxon>
        <taxon>Blastochloris</taxon>
    </lineage>
</organism>
<dbReference type="GO" id="GO:0004222">
    <property type="term" value="F:metalloendopeptidase activity"/>
    <property type="evidence" value="ECO:0007669"/>
    <property type="project" value="TreeGrafter"/>
</dbReference>
<evidence type="ECO:0000256" key="3">
    <source>
        <dbReference type="SAM" id="SignalP"/>
    </source>
</evidence>
<dbReference type="AlphaFoldDB" id="A0A5M6I2H4"/>
<dbReference type="PROSITE" id="PS51257">
    <property type="entry name" value="PROKAR_LIPOPROTEIN"/>
    <property type="match status" value="1"/>
</dbReference>
<dbReference type="CDD" id="cd00118">
    <property type="entry name" value="LysM"/>
    <property type="match status" value="2"/>
</dbReference>
<feature type="compositionally biased region" description="Low complexity" evidence="2">
    <location>
        <begin position="164"/>
        <end position="173"/>
    </location>
</feature>
<dbReference type="PANTHER" id="PTHR21666">
    <property type="entry name" value="PEPTIDASE-RELATED"/>
    <property type="match status" value="1"/>
</dbReference>
<dbReference type="CDD" id="cd12797">
    <property type="entry name" value="M23_peptidase"/>
    <property type="match status" value="1"/>
</dbReference>
<comment type="caution">
    <text evidence="5">The sequence shown here is derived from an EMBL/GenBank/DDBJ whole genome shotgun (WGS) entry which is preliminary data.</text>
</comment>
<dbReference type="Pfam" id="PF01476">
    <property type="entry name" value="LysM"/>
    <property type="match status" value="2"/>
</dbReference>
<dbReference type="InterPro" id="IPR036779">
    <property type="entry name" value="LysM_dom_sf"/>
</dbReference>
<feature type="chain" id="PRO_5024293860" evidence="3">
    <location>
        <begin position="20"/>
        <end position="505"/>
    </location>
</feature>
<dbReference type="PANTHER" id="PTHR21666:SF263">
    <property type="entry name" value="MUREIN HYDROLASE ACTIVATOR NLPD"/>
    <property type="match status" value="1"/>
</dbReference>
<evidence type="ECO:0000259" key="4">
    <source>
        <dbReference type="PROSITE" id="PS51782"/>
    </source>
</evidence>
<keyword evidence="3" id="KW-0732">Signal</keyword>
<feature type="region of interest" description="Disordered" evidence="2">
    <location>
        <begin position="92"/>
        <end position="173"/>
    </location>
</feature>
<dbReference type="Gene3D" id="3.10.350.10">
    <property type="entry name" value="LysM domain"/>
    <property type="match status" value="2"/>
</dbReference>
<feature type="domain" description="LysM" evidence="4">
    <location>
        <begin position="249"/>
        <end position="293"/>
    </location>
</feature>
<dbReference type="SUPFAM" id="SSF54106">
    <property type="entry name" value="LysM domain"/>
    <property type="match status" value="1"/>
</dbReference>
<sequence length="505" mass="51480">MRNPTDVVRSRIVARFAVAGLVAAAVSGCADTRFGSDPLHSPFGPRPGEAGASSASNAPPAPVMAAPTTQVSNQPLPPPSYPAAYPAASYPPASVPPQQAPGPYYGQQGALPPPPANRWGQASAAPPPATYSNGPVMASASPGPAYRPMSSVTPPRADVTGSLPPAGAPAAGGTTVVVKSGETIASLARRYGVSSKAIMSANNIADARLVRAGQRLVIPGSGYQPAPAVQPPAERFATASVPPAVAAAGTHIVNSGDTLNAIARRYKVNRTALASANGLSAESHLSIGQRLTIPGRAAPAQQVAATAPARQMAAQPPASASPLRAEAMAPTPGRFERTASAAPAQKLEPSHKSQQPVETAAMVQPTETPEETKAEPARKGVAFRWPVRGRVIANYGTKPGGEKNDGINIAVPEGATIKAAEDGVVAYAGSELKGYGNLVLIRHSDGWVTAYAHNSEVMVKRGDSVKRGQSIARAGQSGSVTSPQLHFEVRRGSNPVDPVPLLSGG</sequence>
<dbReference type="InterPro" id="IPR050570">
    <property type="entry name" value="Cell_wall_metabolism_enzyme"/>
</dbReference>
<dbReference type="InterPro" id="IPR016047">
    <property type="entry name" value="M23ase_b-sheet_dom"/>
</dbReference>
<evidence type="ECO:0000313" key="6">
    <source>
        <dbReference type="Proteomes" id="UP000323886"/>
    </source>
</evidence>